<reference evidence="1" key="1">
    <citation type="journal article" date="2020" name="Microorganisms">
        <title>Reliable Identification of Environmental Pseudomonas Isolates Using the rpoD Gene.</title>
        <authorList>
            <consortium name="The Broad Institute Genome Sequencing Platform"/>
            <person name="Girard L."/>
            <person name="Lood C."/>
            <person name="Rokni-Zadeh H."/>
            <person name="van Noort V."/>
            <person name="Lavigne R."/>
            <person name="De Mot R."/>
        </authorList>
    </citation>
    <scope>NUCLEOTIDE SEQUENCE</scope>
    <source>
        <strain evidence="1">BW13M1</strain>
    </source>
</reference>
<gene>
    <name evidence="1" type="ORF">HU751_19310</name>
</gene>
<name>A0A923GBT7_9PSED</name>
<dbReference type="EMBL" id="JABWRJ010000029">
    <property type="protein sequence ID" value="MBC3447930.1"/>
    <property type="molecule type" value="Genomic_DNA"/>
</dbReference>
<organism evidence="1">
    <name type="scientific">Pseudomonas peradeniyensis</name>
    <dbReference type="NCBI Taxonomy" id="2745488"/>
    <lineage>
        <taxon>Bacteria</taxon>
        <taxon>Pseudomonadati</taxon>
        <taxon>Pseudomonadota</taxon>
        <taxon>Gammaproteobacteria</taxon>
        <taxon>Pseudomonadales</taxon>
        <taxon>Pseudomonadaceae</taxon>
        <taxon>Pseudomonas</taxon>
    </lineage>
</organism>
<comment type="caution">
    <text evidence="1">The sequence shown here is derived from an EMBL/GenBank/DDBJ whole genome shotgun (WGS) entry which is preliminary data.</text>
</comment>
<reference evidence="1" key="2">
    <citation type="submission" date="2020-07" db="EMBL/GenBank/DDBJ databases">
        <authorList>
            <person name="Lood C."/>
            <person name="Girard L."/>
        </authorList>
    </citation>
    <scope>NUCLEOTIDE SEQUENCE</scope>
    <source>
        <strain evidence="1">BW13M1</strain>
    </source>
</reference>
<protein>
    <submittedName>
        <fullName evidence="1">Uncharacterized protein</fullName>
    </submittedName>
</protein>
<evidence type="ECO:0000313" key="1">
    <source>
        <dbReference type="EMBL" id="MBC3447930.1"/>
    </source>
</evidence>
<proteinExistence type="predicted"/>
<dbReference type="AlphaFoldDB" id="A0A923GBT7"/>
<dbReference type="RefSeq" id="WP_186734364.1">
    <property type="nucleotide sequence ID" value="NZ_JABWRJ020000001.1"/>
</dbReference>
<accession>A0A923GBT7</accession>
<sequence length="89" mass="10042">MLLSENNDLLVQILGGMLPSVVLNRVLEGNPRLDKYDLANILLGECDLLDSKILSVVWNWKSVRSNRGVSDEVFDEMVLAHMRLAGYRV</sequence>